<proteinExistence type="predicted"/>
<dbReference type="GO" id="GO:1904680">
    <property type="term" value="F:peptide transmembrane transporter activity"/>
    <property type="evidence" value="ECO:0007669"/>
    <property type="project" value="TreeGrafter"/>
</dbReference>
<protein>
    <submittedName>
        <fullName evidence="4">ABC transporter substrate-binding protein</fullName>
    </submittedName>
</protein>
<dbReference type="EMBL" id="NXLS01000002">
    <property type="protein sequence ID" value="RDU63634.1"/>
    <property type="molecule type" value="Genomic_DNA"/>
</dbReference>
<dbReference type="InterPro" id="IPR039424">
    <property type="entry name" value="SBP_5"/>
</dbReference>
<sequence length="608" mass="69985">MRIFLLCSLLFSYLLAQTYSDSAFSANGEVKYKNFTSFDYVNPNAPKGGHIKQYALGSYDSFYDFLLKGTSAKGLSLLYDTLMVRSFDEPSSQYGLVAKQVQRAEDNTFVIFHLDENAHFNNGKEVTAFDVEFSFNTIARGENPSMVRYYADVKEVIVVDKYTVRFNFHNPNNRELALILGDLPILPKHYYENTILSENPLKLPLGSGPYKIESFEAGRSVTYRRIDNYWAKNHKTRVGYFNFDKITFDYYKDDAVALEAFKSGRYDYREESSAKNWAVGYEGIALKNQDIQKIELLHSLPSGMQGFVFNLRKNVFKDRRVREALGLAFDFEWSNKNLFFNQYSRTKSFFDNSEFASVGIPLGAELAILEPYRSKLPPEVFTQSFSLPKSKGDGNNRENLKKAQALLKDAGFIIKNGKLYPPTTQSNTKEQPFTFELLLVSPAMERVAIPFQKNLQTLGITMKIRIVDVSQYINQLRQFDYDMIVSVFPQSLSPGNEQAFFWGSKAADSAGSYNYIGIQNEVVDALIAKIIQAKDYQELLNSTRALDRVLLWEHYVIPHFHTKTFRVAFWDFLEHPAITPIYNVGFETWWVNPSKLEKLQMKYPSLRR</sequence>
<name>A0A3D8IFZ6_9HELI</name>
<dbReference type="PANTHER" id="PTHR30290:SF64">
    <property type="entry name" value="ABC TRANSPORTER PERIPLASMIC BINDING PROTEIN"/>
    <property type="match status" value="1"/>
</dbReference>
<feature type="chain" id="PRO_5017749252" evidence="2">
    <location>
        <begin position="17"/>
        <end position="608"/>
    </location>
</feature>
<evidence type="ECO:0000256" key="1">
    <source>
        <dbReference type="ARBA" id="ARBA00022729"/>
    </source>
</evidence>
<dbReference type="PIRSF" id="PIRSF002741">
    <property type="entry name" value="MppA"/>
    <property type="match status" value="1"/>
</dbReference>
<dbReference type="Pfam" id="PF00496">
    <property type="entry name" value="SBP_bac_5"/>
    <property type="match status" value="1"/>
</dbReference>
<dbReference type="CDD" id="cd08497">
    <property type="entry name" value="MbnE-like"/>
    <property type="match status" value="1"/>
</dbReference>
<evidence type="ECO:0000313" key="5">
    <source>
        <dbReference type="Proteomes" id="UP000256650"/>
    </source>
</evidence>
<dbReference type="GO" id="GO:0015833">
    <property type="term" value="P:peptide transport"/>
    <property type="evidence" value="ECO:0007669"/>
    <property type="project" value="TreeGrafter"/>
</dbReference>
<feature type="signal peptide" evidence="2">
    <location>
        <begin position="1"/>
        <end position="16"/>
    </location>
</feature>
<dbReference type="SUPFAM" id="SSF53850">
    <property type="entry name" value="Periplasmic binding protein-like II"/>
    <property type="match status" value="1"/>
</dbReference>
<dbReference type="GO" id="GO:0043190">
    <property type="term" value="C:ATP-binding cassette (ABC) transporter complex"/>
    <property type="evidence" value="ECO:0007669"/>
    <property type="project" value="InterPro"/>
</dbReference>
<dbReference type="GeneID" id="82535071"/>
<keyword evidence="5" id="KW-1185">Reference proteome</keyword>
<comment type="caution">
    <text evidence="4">The sequence shown here is derived from an EMBL/GenBank/DDBJ whole genome shotgun (WGS) entry which is preliminary data.</text>
</comment>
<dbReference type="Gene3D" id="3.40.190.10">
    <property type="entry name" value="Periplasmic binding protein-like II"/>
    <property type="match status" value="1"/>
</dbReference>
<dbReference type="GO" id="GO:0042884">
    <property type="term" value="P:microcin transport"/>
    <property type="evidence" value="ECO:0007669"/>
    <property type="project" value="TreeGrafter"/>
</dbReference>
<dbReference type="PANTHER" id="PTHR30290">
    <property type="entry name" value="PERIPLASMIC BINDING COMPONENT OF ABC TRANSPORTER"/>
    <property type="match status" value="1"/>
</dbReference>
<dbReference type="Gene3D" id="3.10.105.10">
    <property type="entry name" value="Dipeptide-binding Protein, Domain 3"/>
    <property type="match status" value="1"/>
</dbReference>
<dbReference type="Proteomes" id="UP000256650">
    <property type="component" value="Unassembled WGS sequence"/>
</dbReference>
<keyword evidence="1 2" id="KW-0732">Signal</keyword>
<dbReference type="RefSeq" id="WP_115550965.1">
    <property type="nucleotide sequence ID" value="NZ_CAOOSM010000009.1"/>
</dbReference>
<dbReference type="GO" id="GO:0030288">
    <property type="term" value="C:outer membrane-bounded periplasmic space"/>
    <property type="evidence" value="ECO:0007669"/>
    <property type="project" value="TreeGrafter"/>
</dbReference>
<dbReference type="AlphaFoldDB" id="A0A3D8IFZ6"/>
<dbReference type="InterPro" id="IPR000914">
    <property type="entry name" value="SBP_5_dom"/>
</dbReference>
<accession>A0A3D8IFZ6</accession>
<dbReference type="FunFam" id="3.10.105.10:FF:000005">
    <property type="entry name" value="ABC transporter substrate-binding protein"/>
    <property type="match status" value="1"/>
</dbReference>
<evidence type="ECO:0000256" key="2">
    <source>
        <dbReference type="SAM" id="SignalP"/>
    </source>
</evidence>
<feature type="domain" description="Solute-binding protein family 5" evidence="3">
    <location>
        <begin position="96"/>
        <end position="502"/>
    </location>
</feature>
<organism evidence="4 5">
    <name type="scientific">Helicobacter ganmani</name>
    <dbReference type="NCBI Taxonomy" id="60246"/>
    <lineage>
        <taxon>Bacteria</taxon>
        <taxon>Pseudomonadati</taxon>
        <taxon>Campylobacterota</taxon>
        <taxon>Epsilonproteobacteria</taxon>
        <taxon>Campylobacterales</taxon>
        <taxon>Helicobacteraceae</taxon>
        <taxon>Helicobacter</taxon>
    </lineage>
</organism>
<reference evidence="4 5" key="1">
    <citation type="submission" date="2018-04" db="EMBL/GenBank/DDBJ databases">
        <title>Novel Campyloabacter and Helicobacter Species and Strains.</title>
        <authorList>
            <person name="Mannion A.J."/>
            <person name="Shen Z."/>
            <person name="Fox J.G."/>
        </authorList>
    </citation>
    <scope>NUCLEOTIDE SEQUENCE [LARGE SCALE GENOMIC DNA]</scope>
    <source>
        <strain evidence="4 5">MIT 99-5101</strain>
    </source>
</reference>
<evidence type="ECO:0000313" key="4">
    <source>
        <dbReference type="EMBL" id="RDU63634.1"/>
    </source>
</evidence>
<dbReference type="OrthoDB" id="9772924at2"/>
<dbReference type="InterPro" id="IPR030678">
    <property type="entry name" value="Peptide/Ni-bd"/>
</dbReference>
<evidence type="ECO:0000259" key="3">
    <source>
        <dbReference type="Pfam" id="PF00496"/>
    </source>
</evidence>
<gene>
    <name evidence="4" type="ORF">CQA43_02055</name>
</gene>